<keyword evidence="1" id="KW-0472">Membrane</keyword>
<sequence length="101" mass="10678">MTAAPLGPGPLLFLVACVLVALACGLYALYRFRSAGRLEGVATTVTLALNAVLVAHWPQIADDLTAWWQLVPFVLLLSVSMVVAVLALALPVVSRVAARRP</sequence>
<accession>A0ABT9MHQ5</accession>
<keyword evidence="1" id="KW-0812">Transmembrane</keyword>
<comment type="caution">
    <text evidence="2">The sequence shown here is derived from an EMBL/GenBank/DDBJ whole genome shotgun (WGS) entry which is preliminary data.</text>
</comment>
<dbReference type="Proteomes" id="UP001232163">
    <property type="component" value="Unassembled WGS sequence"/>
</dbReference>
<feature type="transmembrane region" description="Helical" evidence="1">
    <location>
        <begin position="66"/>
        <end position="93"/>
    </location>
</feature>
<evidence type="ECO:0000256" key="1">
    <source>
        <dbReference type="SAM" id="Phobius"/>
    </source>
</evidence>
<dbReference type="RefSeq" id="WP_307468994.1">
    <property type="nucleotide sequence ID" value="NZ_JAURUR010000020.1"/>
</dbReference>
<keyword evidence="3" id="KW-1185">Reference proteome</keyword>
<keyword evidence="1" id="KW-1133">Transmembrane helix</keyword>
<evidence type="ECO:0000313" key="3">
    <source>
        <dbReference type="Proteomes" id="UP001232163"/>
    </source>
</evidence>
<evidence type="ECO:0000313" key="2">
    <source>
        <dbReference type="EMBL" id="MDP9766127.1"/>
    </source>
</evidence>
<dbReference type="EMBL" id="JAURUR010000020">
    <property type="protein sequence ID" value="MDP9766127.1"/>
    <property type="molecule type" value="Genomic_DNA"/>
</dbReference>
<organism evidence="2 3">
    <name type="scientific">Deinococcus enclensis</name>
    <dbReference type="NCBI Taxonomy" id="1049582"/>
    <lineage>
        <taxon>Bacteria</taxon>
        <taxon>Thermotogati</taxon>
        <taxon>Deinococcota</taxon>
        <taxon>Deinococci</taxon>
        <taxon>Deinococcales</taxon>
        <taxon>Deinococcaceae</taxon>
        <taxon>Deinococcus</taxon>
    </lineage>
</organism>
<reference evidence="2 3" key="1">
    <citation type="submission" date="2023-07" db="EMBL/GenBank/DDBJ databases">
        <title>Genomic Encyclopedia of Type Strains, Phase IV (KMG-IV): sequencing the most valuable type-strain genomes for metagenomic binning, comparative biology and taxonomic classification.</title>
        <authorList>
            <person name="Goeker M."/>
        </authorList>
    </citation>
    <scope>NUCLEOTIDE SEQUENCE [LARGE SCALE GENOMIC DNA]</scope>
    <source>
        <strain evidence="2 3">NIO-1023</strain>
    </source>
</reference>
<gene>
    <name evidence="2" type="ORF">QO006_003591</name>
</gene>
<protein>
    <submittedName>
        <fullName evidence="2">Uncharacterized protein</fullName>
    </submittedName>
</protein>
<feature type="transmembrane region" description="Helical" evidence="1">
    <location>
        <begin position="41"/>
        <end position="60"/>
    </location>
</feature>
<feature type="transmembrane region" description="Helical" evidence="1">
    <location>
        <begin position="12"/>
        <end position="29"/>
    </location>
</feature>
<name>A0ABT9MHQ5_9DEIO</name>
<proteinExistence type="predicted"/>